<protein>
    <submittedName>
        <fullName evidence="2">Uncharacterized protein</fullName>
    </submittedName>
</protein>
<dbReference type="InterPro" id="IPR006311">
    <property type="entry name" value="TAT_signal"/>
</dbReference>
<evidence type="ECO:0000313" key="2">
    <source>
        <dbReference type="EMBL" id="SDW31219.1"/>
    </source>
</evidence>
<dbReference type="PROSITE" id="PS51257">
    <property type="entry name" value="PROKAR_LIPOPROTEIN"/>
    <property type="match status" value="1"/>
</dbReference>
<feature type="region of interest" description="Disordered" evidence="1">
    <location>
        <begin position="177"/>
        <end position="199"/>
    </location>
</feature>
<evidence type="ECO:0000256" key="1">
    <source>
        <dbReference type="SAM" id="MobiDB-lite"/>
    </source>
</evidence>
<sequence length="199" mass="20649">MMPPSRRSFVVACTAALAGCSVLPEESEPIEASASAPAVLPGSSEYSLVAESSPTIETTVTVDFSGDVELTSRQDVIATVFQRVYESASGARFGLLTAPAVRVVDQPEVVRDPLTAVDDARVVVLATDTDVEALSEWSEDGSATLLGTETTQMAAAATLSGSEEALARVRVRAGEDSVTAVATDPDDDAPPFEAVTRDA</sequence>
<dbReference type="Proteomes" id="UP000182573">
    <property type="component" value="Unassembled WGS sequence"/>
</dbReference>
<dbReference type="EMBL" id="FNOF01000002">
    <property type="protein sequence ID" value="SDW31219.1"/>
    <property type="molecule type" value="Genomic_DNA"/>
</dbReference>
<dbReference type="RefSeq" id="WP_049919818.1">
    <property type="nucleotide sequence ID" value="NZ_FNOF01000002.1"/>
</dbReference>
<evidence type="ECO:0000313" key="3">
    <source>
        <dbReference type="Proteomes" id="UP000182573"/>
    </source>
</evidence>
<proteinExistence type="predicted"/>
<accession>A0A1H2SJJ5</accession>
<dbReference type="PROSITE" id="PS51318">
    <property type="entry name" value="TAT"/>
    <property type="match status" value="1"/>
</dbReference>
<organism evidence="2 3">
    <name type="scientific">Haloarcula vallismortis</name>
    <name type="common">Halobacterium vallismortis</name>
    <dbReference type="NCBI Taxonomy" id="28442"/>
    <lineage>
        <taxon>Archaea</taxon>
        <taxon>Methanobacteriati</taxon>
        <taxon>Methanobacteriota</taxon>
        <taxon>Stenosarchaea group</taxon>
        <taxon>Halobacteria</taxon>
        <taxon>Halobacteriales</taxon>
        <taxon>Haloarculaceae</taxon>
        <taxon>Haloarcula</taxon>
    </lineage>
</organism>
<gene>
    <name evidence="2" type="ORF">SAMN05443574_102374</name>
</gene>
<reference evidence="2 3" key="1">
    <citation type="submission" date="2016-10" db="EMBL/GenBank/DDBJ databases">
        <authorList>
            <person name="de Groot N.N."/>
        </authorList>
    </citation>
    <scope>NUCLEOTIDE SEQUENCE [LARGE SCALE GENOMIC DNA]</scope>
    <source>
        <strain evidence="2 3">DSM 3756</strain>
    </source>
</reference>
<name>A0A1H2SJJ5_HALVA</name>
<dbReference type="AlphaFoldDB" id="A0A1H2SJJ5"/>
<dbReference type="STRING" id="28442.SAMN05443574_102374"/>